<keyword evidence="3" id="KW-1185">Reference proteome</keyword>
<dbReference type="SUPFAM" id="SSF46785">
    <property type="entry name" value="Winged helix' DNA-binding domain"/>
    <property type="match status" value="1"/>
</dbReference>
<name>A0ABN7NRD2_TIMPD</name>
<evidence type="ECO:0000313" key="3">
    <source>
        <dbReference type="Proteomes" id="UP001153148"/>
    </source>
</evidence>
<dbReference type="PANTHER" id="PTHR28637">
    <property type="entry name" value="DNA REPLICATION FACTOR CDT1"/>
    <property type="match status" value="1"/>
</dbReference>
<protein>
    <recommendedName>
        <fullName evidence="1">CDT1 Geminin-binding domain-containing protein</fullName>
    </recommendedName>
</protein>
<feature type="domain" description="CDT1 Geminin-binding" evidence="1">
    <location>
        <begin position="401"/>
        <end position="444"/>
    </location>
</feature>
<dbReference type="Pfam" id="PF08839">
    <property type="entry name" value="CDT1"/>
    <property type="match status" value="1"/>
</dbReference>
<proteinExistence type="predicted"/>
<accession>A0ABN7NRD2</accession>
<dbReference type="Proteomes" id="UP001153148">
    <property type="component" value="Unassembled WGS sequence"/>
</dbReference>
<dbReference type="InterPro" id="IPR036390">
    <property type="entry name" value="WH_DNA-bd_sf"/>
</dbReference>
<evidence type="ECO:0000259" key="1">
    <source>
        <dbReference type="Pfam" id="PF08839"/>
    </source>
</evidence>
<evidence type="ECO:0000313" key="2">
    <source>
        <dbReference type="EMBL" id="CAG2057188.1"/>
    </source>
</evidence>
<dbReference type="InterPro" id="IPR014939">
    <property type="entry name" value="CDT1_Gemini-bd-like"/>
</dbReference>
<dbReference type="PANTHER" id="PTHR28637:SF1">
    <property type="entry name" value="DNA REPLICATION FACTOR CDT1"/>
    <property type="match status" value="1"/>
</dbReference>
<gene>
    <name evidence="2" type="ORF">TPAB3V08_LOCUS4167</name>
</gene>
<dbReference type="InterPro" id="IPR045173">
    <property type="entry name" value="Cdt1"/>
</dbReference>
<organism evidence="2 3">
    <name type="scientific">Timema podura</name>
    <name type="common">Walking stick</name>
    <dbReference type="NCBI Taxonomy" id="61482"/>
    <lineage>
        <taxon>Eukaryota</taxon>
        <taxon>Metazoa</taxon>
        <taxon>Ecdysozoa</taxon>
        <taxon>Arthropoda</taxon>
        <taxon>Hexapoda</taxon>
        <taxon>Insecta</taxon>
        <taxon>Pterygota</taxon>
        <taxon>Neoptera</taxon>
        <taxon>Polyneoptera</taxon>
        <taxon>Phasmatodea</taxon>
        <taxon>Timematodea</taxon>
        <taxon>Timematoidea</taxon>
        <taxon>Timematidae</taxon>
        <taxon>Timema</taxon>
    </lineage>
</organism>
<comment type="caution">
    <text evidence="2">The sequence shown here is derived from an EMBL/GenBank/DDBJ whole genome shotgun (WGS) entry which is preliminary data.</text>
</comment>
<sequence>MAQTSITNYFNKRKRPIDDIKAKTKVMVLDQELFSSTESIQAESNCDANIVFKNTHEFPHSVKSFASIRSDVKQHKMVSFDLPERKAPKNYADKGMKVTKVKSSPGYDIRETFRKSSSIKLAVDSVCSDSREVVLHEKSKITSQETLSISAVNHKVNVNEYVNVTTEGTKAKPNVPFEQLGSLSPYKNTSTQSEPTNNVTLSDYALNEAQDLDKQTKIENPNTTNDARKELGLMSPTKSFPRKELSLEEIKSRLSRSEKLRASIAKFSKGAERIKQLEDARRKNQLNEFTAIELEVPMSVFQRGRKNFFYIIFVVLFIIFSQVNDDRWLANALVVLSSTAEDGEIEVRISVGPLKTVYNSPHKSLLQSPAKGTRSPLTSPSKGGPAYQWFESLASPVSLPLPYSYRSLVEMFRSLDTVVSMLHNRGESITYRKLRPAIQEMTHK</sequence>
<reference evidence="2" key="1">
    <citation type="submission" date="2021-03" db="EMBL/GenBank/DDBJ databases">
        <authorList>
            <person name="Tran Van P."/>
        </authorList>
    </citation>
    <scope>NUCLEOTIDE SEQUENCE</scope>
</reference>
<dbReference type="EMBL" id="CAJPIN010004991">
    <property type="protein sequence ID" value="CAG2057188.1"/>
    <property type="molecule type" value="Genomic_DNA"/>
</dbReference>